<dbReference type="Proteomes" id="UP000694415">
    <property type="component" value="Unplaced"/>
</dbReference>
<dbReference type="PANTHER" id="PTHR23316">
    <property type="entry name" value="IMPORTIN ALPHA"/>
    <property type="match status" value="1"/>
</dbReference>
<dbReference type="Ensembl" id="ENSMSIT00000043847.1">
    <property type="protein sequence ID" value="ENSMSIP00000034770.1"/>
    <property type="gene ID" value="ENSMSIG00000029026.1"/>
</dbReference>
<dbReference type="Pfam" id="PF00514">
    <property type="entry name" value="Arm"/>
    <property type="match status" value="3"/>
</dbReference>
<dbReference type="SMART" id="SM00185">
    <property type="entry name" value="ARM"/>
    <property type="match status" value="5"/>
</dbReference>
<dbReference type="GeneTree" id="ENSGT01050000244891"/>
<dbReference type="GO" id="GO:0015031">
    <property type="term" value="P:protein transport"/>
    <property type="evidence" value="ECO:0007669"/>
    <property type="project" value="UniProtKB-KW"/>
</dbReference>
<evidence type="ECO:0008006" key="6">
    <source>
        <dbReference type="Google" id="ProtNLM"/>
    </source>
</evidence>
<reference evidence="4" key="2">
    <citation type="submission" date="2025-09" db="UniProtKB">
        <authorList>
            <consortium name="Ensembl"/>
        </authorList>
    </citation>
    <scope>IDENTIFICATION</scope>
</reference>
<dbReference type="SUPFAM" id="SSF48371">
    <property type="entry name" value="ARM repeat"/>
    <property type="match status" value="1"/>
</dbReference>
<keyword evidence="2" id="KW-0813">Transport</keyword>
<comment type="similarity">
    <text evidence="1">Belongs to the importin alpha family.</text>
</comment>
<dbReference type="AlphaFoldDB" id="A0A8C6ICQ4"/>
<dbReference type="InterPro" id="IPR032413">
    <property type="entry name" value="Arm_3"/>
</dbReference>
<evidence type="ECO:0000313" key="4">
    <source>
        <dbReference type="Ensembl" id="ENSMSIP00000034770.1"/>
    </source>
</evidence>
<evidence type="ECO:0000256" key="3">
    <source>
        <dbReference type="ARBA" id="ARBA00022927"/>
    </source>
</evidence>
<accession>A0A8C6ICQ4</accession>
<name>A0A8C6ICQ4_MUSSI</name>
<evidence type="ECO:0000256" key="2">
    <source>
        <dbReference type="ARBA" id="ARBA00022448"/>
    </source>
</evidence>
<dbReference type="Pfam" id="PF16186">
    <property type="entry name" value="Arm_3"/>
    <property type="match status" value="1"/>
</dbReference>
<dbReference type="InterPro" id="IPR000225">
    <property type="entry name" value="Armadillo"/>
</dbReference>
<proteinExistence type="inferred from homology"/>
<dbReference type="InterPro" id="IPR011989">
    <property type="entry name" value="ARM-like"/>
</dbReference>
<keyword evidence="5" id="KW-1185">Reference proteome</keyword>
<dbReference type="Gene3D" id="1.25.10.10">
    <property type="entry name" value="Leucine-rich Repeat Variant"/>
    <property type="match status" value="1"/>
</dbReference>
<dbReference type="InterPro" id="IPR016024">
    <property type="entry name" value="ARM-type_fold"/>
</dbReference>
<protein>
    <recommendedName>
        <fullName evidence="6">Importin subunit alpha-8</fullName>
    </recommendedName>
</protein>
<keyword evidence="3" id="KW-0653">Protein transport</keyword>
<sequence length="310" mass="34295">MEGDGKGWPPFTFCLLCTPSQITFLRNISWTLSNLCRNKDPYPSESAVRQMLPPLCQLLLHRDNEILADTCWALSYLTKGGKEYIHHVATTGILPRLVELMTSSELSISIPCLHTIGNIVAGTDEQTQMAIDAGMLKVLGQVLKHPKASIQVLAAWTMSNVAAGPRHQVEQLLCNLLPILVDLLRNADLKVQKEVVCTVINIATGASQDQLTLLAHSGILEPMLSLLSAPDLEVVIIVLDIISYLLQHIDNLQEKKRLYFQIEKFGGFEKIECLQHHHNISISNSALDIIEKYFCEDGDGDSLPGPGLRV</sequence>
<organism evidence="4 5">
    <name type="scientific">Mus spicilegus</name>
    <name type="common">Mound-building mouse</name>
    <dbReference type="NCBI Taxonomy" id="10103"/>
    <lineage>
        <taxon>Eukaryota</taxon>
        <taxon>Metazoa</taxon>
        <taxon>Chordata</taxon>
        <taxon>Craniata</taxon>
        <taxon>Vertebrata</taxon>
        <taxon>Euteleostomi</taxon>
        <taxon>Mammalia</taxon>
        <taxon>Eutheria</taxon>
        <taxon>Euarchontoglires</taxon>
        <taxon>Glires</taxon>
        <taxon>Rodentia</taxon>
        <taxon>Myomorpha</taxon>
        <taxon>Muroidea</taxon>
        <taxon>Muridae</taxon>
        <taxon>Murinae</taxon>
        <taxon>Mus</taxon>
        <taxon>Mus</taxon>
    </lineage>
</organism>
<evidence type="ECO:0000313" key="5">
    <source>
        <dbReference type="Proteomes" id="UP000694415"/>
    </source>
</evidence>
<reference evidence="4" key="1">
    <citation type="submission" date="2025-08" db="UniProtKB">
        <authorList>
            <consortium name="Ensembl"/>
        </authorList>
    </citation>
    <scope>IDENTIFICATION</scope>
</reference>
<evidence type="ECO:0000256" key="1">
    <source>
        <dbReference type="ARBA" id="ARBA00010394"/>
    </source>
</evidence>